<reference evidence="1 2" key="1">
    <citation type="submission" date="2016-11" db="EMBL/GenBank/DDBJ databases">
        <title>Trade-off between light-utilization and light-protection in marine flavobacteria.</title>
        <authorList>
            <person name="Kumagai Y."/>
        </authorList>
    </citation>
    <scope>NUCLEOTIDE SEQUENCE [LARGE SCALE GENOMIC DNA]</scope>
    <source>
        <strain evidence="1 2">NBRC 107125</strain>
    </source>
</reference>
<protein>
    <submittedName>
        <fullName evidence="1">Uncharacterized protein</fullName>
    </submittedName>
</protein>
<dbReference type="KEGG" id="osg:BST96_14035"/>
<dbReference type="STRING" id="716816.BST96_14035"/>
<dbReference type="EMBL" id="CP019343">
    <property type="protein sequence ID" value="ARN75137.1"/>
    <property type="molecule type" value="Genomic_DNA"/>
</dbReference>
<dbReference type="AlphaFoldDB" id="A0A1X9NJU4"/>
<dbReference type="RefSeq" id="WP_085759307.1">
    <property type="nucleotide sequence ID" value="NZ_CP019343.1"/>
</dbReference>
<accession>A0A1X9NJU4</accession>
<gene>
    <name evidence="1" type="ORF">BST96_14035</name>
</gene>
<sequence length="76" mass="8921">MIDSDWDEQMLLYLSNKLPKKQRLIFEQALANNTELNAERLWQEKIYQAVKGEVLKPAPLAKGWQQLQQQLGPQQK</sequence>
<organism evidence="1 2">
    <name type="scientific">Oceanicoccus sagamiensis</name>
    <dbReference type="NCBI Taxonomy" id="716816"/>
    <lineage>
        <taxon>Bacteria</taxon>
        <taxon>Pseudomonadati</taxon>
        <taxon>Pseudomonadota</taxon>
        <taxon>Gammaproteobacteria</taxon>
        <taxon>Cellvibrionales</taxon>
        <taxon>Spongiibacteraceae</taxon>
        <taxon>Oceanicoccus</taxon>
    </lineage>
</organism>
<keyword evidence="2" id="KW-1185">Reference proteome</keyword>
<evidence type="ECO:0000313" key="1">
    <source>
        <dbReference type="EMBL" id="ARN75137.1"/>
    </source>
</evidence>
<proteinExistence type="predicted"/>
<dbReference type="Proteomes" id="UP000193450">
    <property type="component" value="Chromosome"/>
</dbReference>
<evidence type="ECO:0000313" key="2">
    <source>
        <dbReference type="Proteomes" id="UP000193450"/>
    </source>
</evidence>
<name>A0A1X9NJU4_9GAMM</name>